<protein>
    <submittedName>
        <fullName evidence="2">Group-specific protein</fullName>
    </submittedName>
</protein>
<feature type="signal peptide" evidence="1">
    <location>
        <begin position="1"/>
        <end position="32"/>
    </location>
</feature>
<dbReference type="AlphaFoldDB" id="A0AAX0WXR4"/>
<reference evidence="2" key="1">
    <citation type="submission" date="2017-12" db="EMBL/GenBank/DDBJ databases">
        <title>FDA dAtabase for Regulatory Grade micrObial Sequences (FDA-ARGOS): Supporting development and validation of Infectious Disease Dx tests.</title>
        <authorList>
            <person name="Kerrigan L."/>
            <person name="Tallon L.J."/>
            <person name="Sadzewicz L."/>
            <person name="Sengamalay N."/>
            <person name="Ott S."/>
            <person name="Godinez A."/>
            <person name="Nagaraj S."/>
            <person name="Vavikolanu K."/>
            <person name="Vyas G."/>
            <person name="Nadendla S."/>
            <person name="Aluvathingal J."/>
            <person name="Sichtig H."/>
        </authorList>
    </citation>
    <scope>NUCLEOTIDE SEQUENCE [LARGE SCALE GENOMIC DNA]</scope>
    <source>
        <strain evidence="2">FDAARGOS_200</strain>
    </source>
</reference>
<accession>A0AAX0WXR4</accession>
<evidence type="ECO:0000313" key="2">
    <source>
        <dbReference type="EMBL" id="PNL63147.1"/>
    </source>
</evidence>
<evidence type="ECO:0000313" key="3">
    <source>
        <dbReference type="Proteomes" id="UP000192511"/>
    </source>
</evidence>
<sequence>MIRNIIMNRKTGLFLSLFICFMLSSVTSMAHAGNKMLLPPWYLLKNQLSAALNADPCVHVGDLTGDGLEMEIKITVCDEDKARALASFINRVHDFGDKLAVTVKVYSSDSIPVEAVTPITLKETVELMNLALKGNKYFVKARLGTRQQAGAAYALFKPMIIQYYSDDISDWYLNTNEVAAKVFATVLHLDPYVEGAIKVYASTAIIKEDKPIK</sequence>
<proteinExistence type="predicted"/>
<organism evidence="2 3">
    <name type="scientific">Legionella anisa</name>
    <dbReference type="NCBI Taxonomy" id="28082"/>
    <lineage>
        <taxon>Bacteria</taxon>
        <taxon>Pseudomonadati</taxon>
        <taxon>Pseudomonadota</taxon>
        <taxon>Gammaproteobacteria</taxon>
        <taxon>Legionellales</taxon>
        <taxon>Legionellaceae</taxon>
        <taxon>Legionella</taxon>
    </lineage>
</organism>
<gene>
    <name evidence="2" type="ORF">A6J39_019185</name>
</gene>
<keyword evidence="1" id="KW-0732">Signal</keyword>
<dbReference type="EMBL" id="NBTX02000004">
    <property type="protein sequence ID" value="PNL63147.1"/>
    <property type="molecule type" value="Genomic_DNA"/>
</dbReference>
<evidence type="ECO:0000256" key="1">
    <source>
        <dbReference type="SAM" id="SignalP"/>
    </source>
</evidence>
<feature type="chain" id="PRO_5044004596" evidence="1">
    <location>
        <begin position="33"/>
        <end position="213"/>
    </location>
</feature>
<dbReference type="Proteomes" id="UP000192511">
    <property type="component" value="Unassembled WGS sequence"/>
</dbReference>
<name>A0AAX0WXR4_9GAMM</name>
<comment type="caution">
    <text evidence="2">The sequence shown here is derived from an EMBL/GenBank/DDBJ whole genome shotgun (WGS) entry which is preliminary data.</text>
</comment>
<keyword evidence="3" id="KW-1185">Reference proteome</keyword>